<gene>
    <name evidence="1" type="ORF">SPARVUS_LOCUS11965878</name>
</gene>
<organism evidence="1 2">
    <name type="scientific">Staurois parvus</name>
    <dbReference type="NCBI Taxonomy" id="386267"/>
    <lineage>
        <taxon>Eukaryota</taxon>
        <taxon>Metazoa</taxon>
        <taxon>Chordata</taxon>
        <taxon>Craniata</taxon>
        <taxon>Vertebrata</taxon>
        <taxon>Euteleostomi</taxon>
        <taxon>Amphibia</taxon>
        <taxon>Batrachia</taxon>
        <taxon>Anura</taxon>
        <taxon>Neobatrachia</taxon>
        <taxon>Ranoidea</taxon>
        <taxon>Ranidae</taxon>
        <taxon>Staurois</taxon>
    </lineage>
</organism>
<proteinExistence type="predicted"/>
<sequence>MTSLICKESIKSSRHGMNKLVNIATSIFFHCLKTTSFRA</sequence>
<protein>
    <submittedName>
        <fullName evidence="1">Uncharacterized protein</fullName>
    </submittedName>
</protein>
<keyword evidence="2" id="KW-1185">Reference proteome</keyword>
<evidence type="ECO:0000313" key="2">
    <source>
        <dbReference type="Proteomes" id="UP001162483"/>
    </source>
</evidence>
<evidence type="ECO:0000313" key="1">
    <source>
        <dbReference type="EMBL" id="CAI9595872.1"/>
    </source>
</evidence>
<accession>A0ABN9FFV8</accession>
<dbReference type="EMBL" id="CATNWA010016850">
    <property type="protein sequence ID" value="CAI9595872.1"/>
    <property type="molecule type" value="Genomic_DNA"/>
</dbReference>
<comment type="caution">
    <text evidence="1">The sequence shown here is derived from an EMBL/GenBank/DDBJ whole genome shotgun (WGS) entry which is preliminary data.</text>
</comment>
<reference evidence="1" key="1">
    <citation type="submission" date="2023-05" db="EMBL/GenBank/DDBJ databases">
        <authorList>
            <person name="Stuckert A."/>
        </authorList>
    </citation>
    <scope>NUCLEOTIDE SEQUENCE</scope>
</reference>
<dbReference type="Proteomes" id="UP001162483">
    <property type="component" value="Unassembled WGS sequence"/>
</dbReference>
<name>A0ABN9FFV8_9NEOB</name>